<feature type="compositionally biased region" description="Polar residues" evidence="2">
    <location>
        <begin position="83"/>
        <end position="119"/>
    </location>
</feature>
<evidence type="ECO:0000256" key="1">
    <source>
        <dbReference type="SAM" id="Coils"/>
    </source>
</evidence>
<dbReference type="OrthoDB" id="3439512at2759"/>
<keyword evidence="4" id="KW-1185">Reference proteome</keyword>
<dbReference type="EMBL" id="AYSA01000637">
    <property type="protein sequence ID" value="ESZ90376.1"/>
    <property type="molecule type" value="Genomic_DNA"/>
</dbReference>
<keyword evidence="1" id="KW-0175">Coiled coil</keyword>
<proteinExistence type="predicted"/>
<sequence>MPTPAETPPLDPSFSRDIHIHTDSSSIDSESSHINRIQNTPTHAPLTILSSSAMNMPHLAMDSSLLKSSTGTIRSVPSDDSRSGTTSQDDSPTAQPQSQSDSTISTTPSKNSYNYTNGSRPPLSRPSGMGMPRGVVRSISTEFGPTKYSSSNLHVVEDMPANDSEDFNSAIGKANLGKSGRVIERLTKENDMLKRDVKIERLRAEEALDQARLAESRYAQENEEWERKLRDAAMNSTVLKRRERQLADAKEKADAERHKAEKATESELFWKTEMEKLEKECTAKVEEALSRAELYEGRNNIMTNHWKDQEKQANQKVAKLQKEITIIVKERSADDEKINMLKRLAEQQADQLKTLQEEKDAVDLKYEDYKTEKEESLVAIKENAKKQEKASEEILAEAQKVLGELKWALNVKNDTKDCIALEKQDTIVLSALLYTRHYGFGLSVSDIPSSLFSFDNIAGTAVLPDEDKLKPAAEIVSKMSVNNQRSGGHSSSATDLFSDSENTWDLGTLARCGISTAIIGSEWHFKPAGVMEVEKRFAEKRDRMRAEGYIQWRDHDHNFQLSSERHLVPLLEELNRITKAIVVEEGGDREPDSEDDDDEGDTYSDLSTEFQSNVIEKVALYEPLQHTRLPNPNTDGVFYPDIIKKYDYRGIWFYSDGSSMDKILKLAIVWELEAMTDSKIVKSPSESKVYIGSDQKGSVDLVIAKLENIAKYSLTNTSFHHIFYAEEIDSCKFVIKAFPEIKKKFLETTLLEMMPSAEYLSERLTVRACPWNTVKVSYLPVKIGKYTAAVQSPGTQVAATKSWAGFVWKARGTPADDPVNYFPNGYAKEIERQENGEGNPKGEDVSSTHVDIEGWVANASTTADPSQRSNIEEWRGTIGMPLNSLARLAMASGLETNMPNGKTNTEGWKGVIHQEPATNLEMLLSPVERLSMLAESATNILEGDLSPYGSTGGNSFLQSSLLDSALDAELKNSDWNALRNNASENALIDVSSSPTRSPNLKIFDMSNSSNAWGAHQFTALEPPALSSSLRMLERPKLPSEELDDLMTATSASMGGPTSNPGNELLDLTAFPELPGVSGSSNPYLMSVGWPRLSPAPSVEFSGSNPIKENRSQQPRRKLEDEMSTRVFHKTMGQKASSNKQAAPKRNSVPEPQESFLRDVAGMFGGLMAPVRGFHGKVKVHLNFDHLTRSISPGICAHRPRSKSDQEMDLSFFFTEIVTKLEADAIFLSNLENKEGSRLWSEKSTEWKVTYEFMCEELPTKKIFTIEIDAETFETHIVVLRKFGEIEVHGTVRHWDLKLAVEGIEDEEEIRDNWPGYDNLATEIQRTLYIPPGNEKPNHALKIPKQITERFLIHQLKIRKTRTFDSLDRKSKLHITEVDKSCGHELLVKDQGMFVYIFQEEKKDLDMEINWQEVSITSVVMNDLLQQNMKLELGEEASWTLQDLAVKKVSNTFIHPACVMLAQMDGVGFYNDIQDIKA</sequence>
<evidence type="ECO:0000313" key="4">
    <source>
        <dbReference type="Proteomes" id="UP000019487"/>
    </source>
</evidence>
<comment type="caution">
    <text evidence="3">The sequence shown here is derived from an EMBL/GenBank/DDBJ whole genome shotgun (WGS) entry which is preliminary data.</text>
</comment>
<dbReference type="STRING" id="1432307.W9C3D9"/>
<protein>
    <submittedName>
        <fullName evidence="3">Uncharacterized protein</fullName>
    </submittedName>
</protein>
<feature type="region of interest" description="Disordered" evidence="2">
    <location>
        <begin position="67"/>
        <end position="135"/>
    </location>
</feature>
<feature type="coiled-coil region" evidence="1">
    <location>
        <begin position="183"/>
        <end position="401"/>
    </location>
</feature>
<evidence type="ECO:0000256" key="2">
    <source>
        <dbReference type="SAM" id="MobiDB-lite"/>
    </source>
</evidence>
<name>W9C3D9_SCLBF</name>
<accession>W9C3D9</accession>
<feature type="region of interest" description="Disordered" evidence="2">
    <location>
        <begin position="582"/>
        <end position="605"/>
    </location>
</feature>
<feature type="compositionally biased region" description="Acidic residues" evidence="2">
    <location>
        <begin position="585"/>
        <end position="602"/>
    </location>
</feature>
<reference evidence="3 4" key="1">
    <citation type="journal article" date="2014" name="Genome Announc.">
        <title>Draft genome sequence of Sclerotinia borealis, a psychrophilic plant pathogenic fungus.</title>
        <authorList>
            <person name="Mardanov A.V."/>
            <person name="Beletsky A.V."/>
            <person name="Kadnikov V.V."/>
            <person name="Ignatov A.N."/>
            <person name="Ravin N.V."/>
        </authorList>
    </citation>
    <scope>NUCLEOTIDE SEQUENCE [LARGE SCALE GENOMIC DNA]</scope>
    <source>
        <strain evidence="4">F-4157</strain>
    </source>
</reference>
<dbReference type="Proteomes" id="UP000019487">
    <property type="component" value="Unassembled WGS sequence"/>
</dbReference>
<dbReference type="HOGENOM" id="CLU_004458_0_0_1"/>
<gene>
    <name evidence="3" type="ORF">SBOR_9233</name>
</gene>
<feature type="region of interest" description="Disordered" evidence="2">
    <location>
        <begin position="1098"/>
        <end position="1150"/>
    </location>
</feature>
<evidence type="ECO:0000313" key="3">
    <source>
        <dbReference type="EMBL" id="ESZ90376.1"/>
    </source>
</evidence>
<organism evidence="3 4">
    <name type="scientific">Sclerotinia borealis (strain F-4128)</name>
    <dbReference type="NCBI Taxonomy" id="1432307"/>
    <lineage>
        <taxon>Eukaryota</taxon>
        <taxon>Fungi</taxon>
        <taxon>Dikarya</taxon>
        <taxon>Ascomycota</taxon>
        <taxon>Pezizomycotina</taxon>
        <taxon>Leotiomycetes</taxon>
        <taxon>Helotiales</taxon>
        <taxon>Sclerotiniaceae</taxon>
        <taxon>Sclerotinia</taxon>
    </lineage>
</organism>